<dbReference type="Proteomes" id="UP000613740">
    <property type="component" value="Unassembled WGS sequence"/>
</dbReference>
<sequence length="644" mass="68654">MPWPSVAFVAHWGRPQPWRALNLRQRRRCVSLAANSGCAASLEAALAHCGCCLSSEVAVAAVLGGSLAAVKTLLVREGCDCSGAPLEVVAAEAGHLPVLQWLLQARREQLLQDAEQWIIIGQPPAEITTAAAACRGGHAHILAWLQEQEQRQQQQQQQQPGPIAGGPIAIAHPRAVPFLAGAAAEGGHVGLLRQLLPRLEPIPTVATHSMLRKVAQGCPLEVLQCVYLHLYGECAEPGAGTKQSLAFAAAVSPTPDWEAKLGWVLQQQPNARMPGHPNPALSCADRDEDVIQHAAGALPDWLQRLQALSAHSVPLPPLDGLVSRAAAVGDVAALRWLLEERRGGREVAARMSEELMQEAAASGHVPVLAELRARGGVLGKAHVGLAAVEGRADAVRWLLQQQPLQPPVTEWRSVFVDLARRGADLELLRQLHERHGAPIDIDAVAQAGSVDALEWAVAALRQGAAACGSGQEPPPQQAPTHAVRQLLRHLQRRTAWLSAALHGNLAAADWAARLLADHGHEPPLAPRAGDSESMVAVFKGDTFGALRWWLRQRQEGHGLTQVVRGQGEGGEDEREERVGALTDMDWQVVLENVASSFFPPPAFPGHWAYSRAQWNWLVAKRLEAASGGGGGGGRHEAGAGAGHG</sequence>
<dbReference type="PANTHER" id="PTHR12393:SF6">
    <property type="entry name" value="SPHINGOMYELIN PHOSPHODIESTERASE 2"/>
    <property type="match status" value="1"/>
</dbReference>
<dbReference type="PANTHER" id="PTHR12393">
    <property type="entry name" value="SPHINGOMYELIN PHOSPHODIESTERASE RELATED"/>
    <property type="match status" value="1"/>
</dbReference>
<dbReference type="GO" id="GO:0016020">
    <property type="term" value="C:membrane"/>
    <property type="evidence" value="ECO:0007669"/>
    <property type="project" value="TreeGrafter"/>
</dbReference>
<proteinExistence type="predicted"/>
<evidence type="ECO:0000256" key="1">
    <source>
        <dbReference type="SAM" id="MobiDB-lite"/>
    </source>
</evidence>
<evidence type="ECO:0008006" key="4">
    <source>
        <dbReference type="Google" id="ProtNLM"/>
    </source>
</evidence>
<organism evidence="2 3">
    <name type="scientific">Chlamydomonas schloesseri</name>
    <dbReference type="NCBI Taxonomy" id="2026947"/>
    <lineage>
        <taxon>Eukaryota</taxon>
        <taxon>Viridiplantae</taxon>
        <taxon>Chlorophyta</taxon>
        <taxon>core chlorophytes</taxon>
        <taxon>Chlorophyceae</taxon>
        <taxon>CS clade</taxon>
        <taxon>Chlamydomonadales</taxon>
        <taxon>Chlamydomonadaceae</taxon>
        <taxon>Chlamydomonas</taxon>
    </lineage>
</organism>
<name>A0A835TCA6_9CHLO</name>
<dbReference type="GO" id="GO:0030149">
    <property type="term" value="P:sphingolipid catabolic process"/>
    <property type="evidence" value="ECO:0007669"/>
    <property type="project" value="TreeGrafter"/>
</dbReference>
<comment type="caution">
    <text evidence="2">The sequence shown here is derived from an EMBL/GenBank/DDBJ whole genome shotgun (WGS) entry which is preliminary data.</text>
</comment>
<dbReference type="GO" id="GO:0005783">
    <property type="term" value="C:endoplasmic reticulum"/>
    <property type="evidence" value="ECO:0007669"/>
    <property type="project" value="TreeGrafter"/>
</dbReference>
<dbReference type="GO" id="GO:0004620">
    <property type="term" value="F:phospholipase activity"/>
    <property type="evidence" value="ECO:0007669"/>
    <property type="project" value="TreeGrafter"/>
</dbReference>
<dbReference type="OrthoDB" id="548202at2759"/>
<feature type="region of interest" description="Disordered" evidence="1">
    <location>
        <begin position="625"/>
        <end position="644"/>
    </location>
</feature>
<gene>
    <name evidence="2" type="ORF">HYH02_010178</name>
</gene>
<evidence type="ECO:0000313" key="3">
    <source>
        <dbReference type="Proteomes" id="UP000613740"/>
    </source>
</evidence>
<dbReference type="InterPro" id="IPR036770">
    <property type="entry name" value="Ankyrin_rpt-contain_sf"/>
</dbReference>
<keyword evidence="3" id="KW-1185">Reference proteome</keyword>
<reference evidence="2" key="1">
    <citation type="journal article" date="2020" name="bioRxiv">
        <title>Comparative genomics of Chlamydomonas.</title>
        <authorList>
            <person name="Craig R.J."/>
            <person name="Hasan A.R."/>
            <person name="Ness R.W."/>
            <person name="Keightley P.D."/>
        </authorList>
    </citation>
    <scope>NUCLEOTIDE SEQUENCE</scope>
    <source>
        <strain evidence="2">CCAP 11/173</strain>
    </source>
</reference>
<evidence type="ECO:0000313" key="2">
    <source>
        <dbReference type="EMBL" id="KAG2440598.1"/>
    </source>
</evidence>
<dbReference type="EMBL" id="JAEHOD010000037">
    <property type="protein sequence ID" value="KAG2440598.1"/>
    <property type="molecule type" value="Genomic_DNA"/>
</dbReference>
<accession>A0A835TCA6</accession>
<dbReference type="GO" id="GO:0046513">
    <property type="term" value="P:ceramide biosynthetic process"/>
    <property type="evidence" value="ECO:0007669"/>
    <property type="project" value="TreeGrafter"/>
</dbReference>
<dbReference type="GO" id="GO:0071944">
    <property type="term" value="C:cell periphery"/>
    <property type="evidence" value="ECO:0007669"/>
    <property type="project" value="TreeGrafter"/>
</dbReference>
<dbReference type="AlphaFoldDB" id="A0A835TCA6"/>
<protein>
    <recommendedName>
        <fullName evidence="4">Ankyrin repeat domain-containing protein</fullName>
    </recommendedName>
</protein>
<dbReference type="Gene3D" id="1.25.40.20">
    <property type="entry name" value="Ankyrin repeat-containing domain"/>
    <property type="match status" value="2"/>
</dbReference>